<sequence length="787" mass="84148">MLPRLPLRSSSSLRAGATARAQQHMSRRGAYDEPHGGASASGSGRGGGASGGGSSSSWRTPAFRDSRQYSPPAGRGGARHDAYDDGAGAAASYQGYAAQHTRWDDGGSSAPAPLNSWRGAQQQQSHGWAGQQPQQSHSWAAQRQHGDWHAPPAARGWGEPGGQGAQGWAEQRSWHGYASHGDQQYGGEGQQHASQAGAESSAAASRQGRYQPPGRRHQQQHQQPQRGFASSAPGSSDAPAPSASRGKARQDRGGRWPSASKPLPLRERPRDWYLDAVASSPRCFPASLESPPGPLPLLILDLNGTLVYRASASKSANPTRRPYLGSFLHWALGVQAHEGGGSHSRAQQWEAWDEARAEREAEGADESTALPHGVEFWPSTAERASASASAPQSTPTQMWRSHPSEPQPTASSRFRLLLWSSAQPKNVAAMARAIFSPAQAAHLLRVWARDTLMPRRYMDAKASSTKDLEIVWAALNGDGGAEGDVQASAEEQEAREMQLEGERRLLAQHRSEVDAPGAMASSGGEASSPAAATAAAIAAERYVQPPASPPLLEGAGHENDAQAWTPGRGYSAHNTLLLDDSPEKARLQPYNHLLLPEFDARRAALMVRWLNARKAEARSVPQEEEPQAQEEEDVKPGSTSEHDDTSAAAAASASPAAAAAEAEASSKPKANKRPFRPAAPAPHESELDDVLLQLVGVLAHARRQRHVAAWVRSGGLGFFGGMAQPGMQDAEPPVDEEAQEQDETMQTDSSEEQTQLRLQHAPHARTQRFWAQEGRLALRLAGVECAV</sequence>
<feature type="region of interest" description="Disordered" evidence="1">
    <location>
        <begin position="381"/>
        <end position="408"/>
    </location>
</feature>
<dbReference type="OrthoDB" id="1711508at2759"/>
<feature type="compositionally biased region" description="Acidic residues" evidence="1">
    <location>
        <begin position="732"/>
        <end position="751"/>
    </location>
</feature>
<feature type="compositionally biased region" description="Low complexity" evidence="1">
    <location>
        <begin position="381"/>
        <end position="396"/>
    </location>
</feature>
<keyword evidence="3" id="KW-1185">Reference proteome</keyword>
<feature type="region of interest" description="Disordered" evidence="1">
    <location>
        <begin position="617"/>
        <end position="683"/>
    </location>
</feature>
<dbReference type="GeneID" id="37270025"/>
<feature type="compositionally biased region" description="Low complexity" evidence="1">
    <location>
        <begin position="1"/>
        <end position="21"/>
    </location>
</feature>
<dbReference type="PANTHER" id="PTHR12210">
    <property type="entry name" value="DULLARD PROTEIN PHOSPHATASE"/>
    <property type="match status" value="1"/>
</dbReference>
<dbReference type="InterPro" id="IPR023214">
    <property type="entry name" value="HAD_sf"/>
</dbReference>
<evidence type="ECO:0000256" key="1">
    <source>
        <dbReference type="SAM" id="MobiDB-lite"/>
    </source>
</evidence>
<dbReference type="EMBL" id="KZ819293">
    <property type="protein sequence ID" value="PWN97988.1"/>
    <property type="molecule type" value="Genomic_DNA"/>
</dbReference>
<evidence type="ECO:0000313" key="3">
    <source>
        <dbReference type="Proteomes" id="UP000245946"/>
    </source>
</evidence>
<dbReference type="STRING" id="58919.A0A316ZAF0"/>
<feature type="region of interest" description="Disordered" evidence="1">
    <location>
        <begin position="547"/>
        <end position="567"/>
    </location>
</feature>
<gene>
    <name evidence="2" type="ORF">FA09DRAFT_330143</name>
</gene>
<dbReference type="RefSeq" id="XP_025598267.1">
    <property type="nucleotide sequence ID" value="XM_025742481.1"/>
</dbReference>
<evidence type="ECO:0000313" key="2">
    <source>
        <dbReference type="EMBL" id="PWN97988.1"/>
    </source>
</evidence>
<feature type="compositionally biased region" description="Low complexity" evidence="1">
    <location>
        <begin position="119"/>
        <end position="135"/>
    </location>
</feature>
<feature type="compositionally biased region" description="Gly residues" evidence="1">
    <location>
        <begin position="43"/>
        <end position="54"/>
    </location>
</feature>
<dbReference type="Gene3D" id="3.40.50.1000">
    <property type="entry name" value="HAD superfamily/HAD-like"/>
    <property type="match status" value="2"/>
</dbReference>
<feature type="compositionally biased region" description="Acidic residues" evidence="1">
    <location>
        <begin position="622"/>
        <end position="633"/>
    </location>
</feature>
<feature type="compositionally biased region" description="Low complexity" evidence="1">
    <location>
        <begin position="190"/>
        <end position="213"/>
    </location>
</feature>
<feature type="region of interest" description="Disordered" evidence="1">
    <location>
        <begin position="1"/>
        <end position="265"/>
    </location>
</feature>
<accession>A0A316ZAF0</accession>
<reference evidence="2 3" key="1">
    <citation type="journal article" date="2018" name="Mol. Biol. Evol.">
        <title>Broad Genomic Sampling Reveals a Smut Pathogenic Ancestry of the Fungal Clade Ustilaginomycotina.</title>
        <authorList>
            <person name="Kijpornyongpan T."/>
            <person name="Mondo S.J."/>
            <person name="Barry K."/>
            <person name="Sandor L."/>
            <person name="Lee J."/>
            <person name="Lipzen A."/>
            <person name="Pangilinan J."/>
            <person name="LaButti K."/>
            <person name="Hainaut M."/>
            <person name="Henrissat B."/>
            <person name="Grigoriev I.V."/>
            <person name="Spatafora J.W."/>
            <person name="Aime M.C."/>
        </authorList>
    </citation>
    <scope>NUCLEOTIDE SEQUENCE [LARGE SCALE GENOMIC DNA]</scope>
    <source>
        <strain evidence="2 3">MCA 4186</strain>
    </source>
</reference>
<dbReference type="Proteomes" id="UP000245946">
    <property type="component" value="Unassembled WGS sequence"/>
</dbReference>
<dbReference type="AlphaFoldDB" id="A0A316ZAF0"/>
<feature type="compositionally biased region" description="Low complexity" evidence="1">
    <location>
        <begin position="85"/>
        <end position="100"/>
    </location>
</feature>
<dbReference type="InterPro" id="IPR050365">
    <property type="entry name" value="TIM50"/>
</dbReference>
<proteinExistence type="predicted"/>
<evidence type="ECO:0008006" key="4">
    <source>
        <dbReference type="Google" id="ProtNLM"/>
    </source>
</evidence>
<feature type="region of interest" description="Disordered" evidence="1">
    <location>
        <begin position="727"/>
        <end position="754"/>
    </location>
</feature>
<organism evidence="2 3">
    <name type="scientific">Tilletiopsis washingtonensis</name>
    <dbReference type="NCBI Taxonomy" id="58919"/>
    <lineage>
        <taxon>Eukaryota</taxon>
        <taxon>Fungi</taxon>
        <taxon>Dikarya</taxon>
        <taxon>Basidiomycota</taxon>
        <taxon>Ustilaginomycotina</taxon>
        <taxon>Exobasidiomycetes</taxon>
        <taxon>Entylomatales</taxon>
        <taxon>Entylomatales incertae sedis</taxon>
        <taxon>Tilletiopsis</taxon>
    </lineage>
</organism>
<name>A0A316ZAF0_9BASI</name>
<feature type="compositionally biased region" description="Low complexity" evidence="1">
    <location>
        <begin position="220"/>
        <end position="244"/>
    </location>
</feature>
<protein>
    <recommendedName>
        <fullName evidence="4">FCP1 homology domain-containing protein</fullName>
    </recommendedName>
</protein>
<feature type="compositionally biased region" description="Low complexity" evidence="1">
    <location>
        <begin position="646"/>
        <end position="668"/>
    </location>
</feature>